<accession>A0AAW2Q3H0</accession>
<dbReference type="AlphaFoldDB" id="A0AAW2Q3H0"/>
<dbReference type="GO" id="GO:0051607">
    <property type="term" value="P:defense response to virus"/>
    <property type="evidence" value="ECO:0007669"/>
    <property type="project" value="InterPro"/>
</dbReference>
<dbReference type="PANTHER" id="PTHR46602:SF1">
    <property type="entry name" value="PROTEIN SUPPRESSOR OF GENE SILENCING 3"/>
    <property type="match status" value="1"/>
</dbReference>
<reference evidence="1" key="2">
    <citation type="journal article" date="2024" name="Plant">
        <title>Genomic evolution and insights into agronomic trait innovations of Sesamum species.</title>
        <authorList>
            <person name="Miao H."/>
            <person name="Wang L."/>
            <person name="Qu L."/>
            <person name="Liu H."/>
            <person name="Sun Y."/>
            <person name="Le M."/>
            <person name="Wang Q."/>
            <person name="Wei S."/>
            <person name="Zheng Y."/>
            <person name="Lin W."/>
            <person name="Duan Y."/>
            <person name="Cao H."/>
            <person name="Xiong S."/>
            <person name="Wang X."/>
            <person name="Wei L."/>
            <person name="Li C."/>
            <person name="Ma Q."/>
            <person name="Ju M."/>
            <person name="Zhao R."/>
            <person name="Li G."/>
            <person name="Mu C."/>
            <person name="Tian Q."/>
            <person name="Mei H."/>
            <person name="Zhang T."/>
            <person name="Gao T."/>
            <person name="Zhang H."/>
        </authorList>
    </citation>
    <scope>NUCLEOTIDE SEQUENCE</scope>
    <source>
        <strain evidence="1">KEN8</strain>
    </source>
</reference>
<organism evidence="1">
    <name type="scientific">Sesamum calycinum</name>
    <dbReference type="NCBI Taxonomy" id="2727403"/>
    <lineage>
        <taxon>Eukaryota</taxon>
        <taxon>Viridiplantae</taxon>
        <taxon>Streptophyta</taxon>
        <taxon>Embryophyta</taxon>
        <taxon>Tracheophyta</taxon>
        <taxon>Spermatophyta</taxon>
        <taxon>Magnoliopsida</taxon>
        <taxon>eudicotyledons</taxon>
        <taxon>Gunneridae</taxon>
        <taxon>Pentapetalae</taxon>
        <taxon>asterids</taxon>
        <taxon>lamiids</taxon>
        <taxon>Lamiales</taxon>
        <taxon>Pedaliaceae</taxon>
        <taxon>Sesamum</taxon>
    </lineage>
</organism>
<dbReference type="Gene3D" id="3.30.70.2890">
    <property type="entry name" value="XS domain"/>
    <property type="match status" value="1"/>
</dbReference>
<reference evidence="1" key="1">
    <citation type="submission" date="2020-06" db="EMBL/GenBank/DDBJ databases">
        <authorList>
            <person name="Li T."/>
            <person name="Hu X."/>
            <person name="Zhang T."/>
            <person name="Song X."/>
            <person name="Zhang H."/>
            <person name="Dai N."/>
            <person name="Sheng W."/>
            <person name="Hou X."/>
            <person name="Wei L."/>
        </authorList>
    </citation>
    <scope>NUCLEOTIDE SEQUENCE</scope>
    <source>
        <strain evidence="1">KEN8</strain>
        <tissue evidence="1">Leaf</tissue>
    </source>
</reference>
<proteinExistence type="predicted"/>
<dbReference type="InterPro" id="IPR044287">
    <property type="entry name" value="SGS3"/>
</dbReference>
<protein>
    <submittedName>
        <fullName evidence="1">Protein SUPPRESSOR OFSILENCING 3</fullName>
    </submittedName>
</protein>
<evidence type="ECO:0000313" key="1">
    <source>
        <dbReference type="EMBL" id="KAL0362321.1"/>
    </source>
</evidence>
<dbReference type="GO" id="GO:0031047">
    <property type="term" value="P:regulatory ncRNA-mediated gene silencing"/>
    <property type="evidence" value="ECO:0007669"/>
    <property type="project" value="InterPro"/>
</dbReference>
<name>A0AAW2Q3H0_9LAMI</name>
<dbReference type="EMBL" id="JACGWM010000007">
    <property type="protein sequence ID" value="KAL0362321.1"/>
    <property type="molecule type" value="Genomic_DNA"/>
</dbReference>
<sequence length="161" mass="18833">MGSYSSNHEYQASETMNDKWHQGISALIFDASAVGYTEAERLSKHFEDTCGIGLLGKEREYLAILPGRKTLTVDAWQRSKIWTTLTSILKVHKCLGKSNLRHEMRSCQDMFLNQMKHMNEDNQQLIWFRNKVAEEQMSKKALEESYGILTEKLWKLWKRTE</sequence>
<dbReference type="PANTHER" id="PTHR46602">
    <property type="entry name" value="PROTEIN SUPPRESSOR OF GENE SILENCING 3"/>
    <property type="match status" value="1"/>
</dbReference>
<gene>
    <name evidence="1" type="ORF">Scaly_1187300</name>
</gene>
<comment type="caution">
    <text evidence="1">The sequence shown here is derived from an EMBL/GenBank/DDBJ whole genome shotgun (WGS) entry which is preliminary data.</text>
</comment>
<dbReference type="InterPro" id="IPR038588">
    <property type="entry name" value="XS_domain_sf"/>
</dbReference>